<evidence type="ECO:0000259" key="11">
    <source>
        <dbReference type="Pfam" id="PF00723"/>
    </source>
</evidence>
<dbReference type="Gene3D" id="1.50.10.10">
    <property type="match status" value="1"/>
</dbReference>
<evidence type="ECO:0000313" key="13">
    <source>
        <dbReference type="Proteomes" id="UP000800235"/>
    </source>
</evidence>
<feature type="signal peptide" evidence="10">
    <location>
        <begin position="1"/>
        <end position="23"/>
    </location>
</feature>
<evidence type="ECO:0000256" key="7">
    <source>
        <dbReference type="ARBA" id="ARBA00023326"/>
    </source>
</evidence>
<keyword evidence="6" id="KW-0326">Glycosidase</keyword>
<comment type="catalytic activity">
    <reaction evidence="1">
        <text>Hydrolysis of terminal (1-&gt;4)-linked alpha-D-glucose residues successively from non-reducing ends of the chains with release of beta-D-glucose.</text>
        <dbReference type="EC" id="3.2.1.3"/>
    </reaction>
</comment>
<feature type="domain" description="GH15-like" evidence="11">
    <location>
        <begin position="64"/>
        <end position="488"/>
    </location>
</feature>
<proteinExistence type="inferred from homology"/>
<dbReference type="EMBL" id="MU007059">
    <property type="protein sequence ID" value="KAF2427585.1"/>
    <property type="molecule type" value="Genomic_DNA"/>
</dbReference>
<keyword evidence="7" id="KW-0624">Polysaccharide degradation</keyword>
<evidence type="ECO:0000313" key="12">
    <source>
        <dbReference type="EMBL" id="KAF2427585.1"/>
    </source>
</evidence>
<evidence type="ECO:0000256" key="6">
    <source>
        <dbReference type="ARBA" id="ARBA00023295"/>
    </source>
</evidence>
<comment type="similarity">
    <text evidence="2">Belongs to the glycosyl hydrolase 15 family.</text>
</comment>
<dbReference type="EC" id="3.2.1.3" evidence="3"/>
<feature type="chain" id="PRO_5040218653" description="glucan 1,4-alpha-glucosidase" evidence="10">
    <location>
        <begin position="24"/>
        <end position="509"/>
    </location>
</feature>
<keyword evidence="10" id="KW-0732">Signal</keyword>
<evidence type="ECO:0000256" key="3">
    <source>
        <dbReference type="ARBA" id="ARBA00012593"/>
    </source>
</evidence>
<dbReference type="PANTHER" id="PTHR31616:SF9">
    <property type="entry name" value="GLUCOAMYLASE, INTRACELLULAR SPORULATION-SPECIFIC"/>
    <property type="match status" value="1"/>
</dbReference>
<dbReference type="GO" id="GO:0000272">
    <property type="term" value="P:polysaccharide catabolic process"/>
    <property type="evidence" value="ECO:0007669"/>
    <property type="project" value="UniProtKB-KW"/>
</dbReference>
<dbReference type="InterPro" id="IPR012341">
    <property type="entry name" value="6hp_glycosidase-like_sf"/>
</dbReference>
<sequence length="509" mass="56246">MSCSIIYKQAFRLFGLFLSLSTAQTPDLVPYANPMGLSQDLTSWLAVTNDSQANICKVRMFNNINIPEAAIGTVIASQSRKDPDYAYNWVRDAAFTMDSVYDFYTAASNPLAQSAYEAILFQYAQARASEQNDRNTAAGLGEPRFYLNNSVFTRPWGRPQNDGPAESATTLMEFANAYLDNNGSVETVRQHIYDSNTYPAQAPVQRDLLYVATNWSSPSFDLWEEESSDHFFNRIVSHRPLRMGATFAVRLSDSDTSILFATAANAIGATLSNFWDSERQLIVYELGPVLVNKASYKDIAVILGVLHGYAEDGMFSYTNDQVLASAFQISTSFLAVYPIAKVTTDSAGLILGIPVGRYPDDVYNGTDTEPNGGNPWFLATATMAEMFYHAAYDFQSTGNITVSATSLPFWTYFAPTALLSAGSTYHKDSLEFQAAILALEGWADAFMRRIKFHFPADGRLAEEYNRIDGVNTGATDLTWSYASVLKAAFARAKLMNNESYVTDLANLGF</sequence>
<name>A0A9P4NLX7_9PEZI</name>
<evidence type="ECO:0000256" key="8">
    <source>
        <dbReference type="ARBA" id="ARBA00033442"/>
    </source>
</evidence>
<evidence type="ECO:0000256" key="2">
    <source>
        <dbReference type="ARBA" id="ARBA00006188"/>
    </source>
</evidence>
<evidence type="ECO:0000256" key="4">
    <source>
        <dbReference type="ARBA" id="ARBA00022801"/>
    </source>
</evidence>
<dbReference type="PROSITE" id="PS00820">
    <property type="entry name" value="GLUCOAMYLASE"/>
    <property type="match status" value="1"/>
</dbReference>
<dbReference type="GO" id="GO:0000324">
    <property type="term" value="C:fungal-type vacuole"/>
    <property type="evidence" value="ECO:0007669"/>
    <property type="project" value="TreeGrafter"/>
</dbReference>
<evidence type="ECO:0000256" key="10">
    <source>
        <dbReference type="SAM" id="SignalP"/>
    </source>
</evidence>
<keyword evidence="4" id="KW-0378">Hydrolase</keyword>
<dbReference type="PANTHER" id="PTHR31616">
    <property type="entry name" value="TREHALASE"/>
    <property type="match status" value="1"/>
</dbReference>
<keyword evidence="5" id="KW-0119">Carbohydrate metabolism</keyword>
<reference evidence="12" key="1">
    <citation type="journal article" date="2020" name="Stud. Mycol.">
        <title>101 Dothideomycetes genomes: a test case for predicting lifestyles and emergence of pathogens.</title>
        <authorList>
            <person name="Haridas S."/>
            <person name="Albert R."/>
            <person name="Binder M."/>
            <person name="Bloem J."/>
            <person name="Labutti K."/>
            <person name="Salamov A."/>
            <person name="Andreopoulos B."/>
            <person name="Baker S."/>
            <person name="Barry K."/>
            <person name="Bills G."/>
            <person name="Bluhm B."/>
            <person name="Cannon C."/>
            <person name="Castanera R."/>
            <person name="Culley D."/>
            <person name="Daum C."/>
            <person name="Ezra D."/>
            <person name="Gonzalez J."/>
            <person name="Henrissat B."/>
            <person name="Kuo A."/>
            <person name="Liang C."/>
            <person name="Lipzen A."/>
            <person name="Lutzoni F."/>
            <person name="Magnuson J."/>
            <person name="Mondo S."/>
            <person name="Nolan M."/>
            <person name="Ohm R."/>
            <person name="Pangilinan J."/>
            <person name="Park H.-J."/>
            <person name="Ramirez L."/>
            <person name="Alfaro M."/>
            <person name="Sun H."/>
            <person name="Tritt A."/>
            <person name="Yoshinaga Y."/>
            <person name="Zwiers L.-H."/>
            <person name="Turgeon B."/>
            <person name="Goodwin S."/>
            <person name="Spatafora J."/>
            <person name="Crous P."/>
            <person name="Grigoriev I."/>
        </authorList>
    </citation>
    <scope>NUCLEOTIDE SEQUENCE</scope>
    <source>
        <strain evidence="12">CBS 130266</strain>
    </source>
</reference>
<evidence type="ECO:0000256" key="9">
    <source>
        <dbReference type="ARBA" id="ARBA00033473"/>
    </source>
</evidence>
<evidence type="ECO:0000256" key="1">
    <source>
        <dbReference type="ARBA" id="ARBA00001863"/>
    </source>
</evidence>
<dbReference type="Pfam" id="PF00723">
    <property type="entry name" value="Glyco_hydro_15"/>
    <property type="match status" value="1"/>
</dbReference>
<dbReference type="GO" id="GO:0004339">
    <property type="term" value="F:glucan 1,4-alpha-glucosidase activity"/>
    <property type="evidence" value="ECO:0007669"/>
    <property type="project" value="UniProtKB-EC"/>
</dbReference>
<dbReference type="AlphaFoldDB" id="A0A9P4NLX7"/>
<comment type="caution">
    <text evidence="12">The sequence shown here is derived from an EMBL/GenBank/DDBJ whole genome shotgun (WGS) entry which is preliminary data.</text>
</comment>
<dbReference type="PRINTS" id="PR00736">
    <property type="entry name" value="GLHYDRLASE15"/>
</dbReference>
<dbReference type="InterPro" id="IPR008928">
    <property type="entry name" value="6-hairpin_glycosidase_sf"/>
</dbReference>
<accession>A0A9P4NLX7</accession>
<keyword evidence="13" id="KW-1185">Reference proteome</keyword>
<gene>
    <name evidence="12" type="ORF">EJ08DRAFT_651407</name>
</gene>
<dbReference type="OrthoDB" id="6123450at2759"/>
<dbReference type="InterPro" id="IPR000165">
    <property type="entry name" value="Glucoamylase"/>
</dbReference>
<protein>
    <recommendedName>
        <fullName evidence="3">glucan 1,4-alpha-glucosidase</fullName>
        <ecNumber evidence="3">3.2.1.3</ecNumber>
    </recommendedName>
    <alternativeName>
        <fullName evidence="9">1,4-alpha-D-glucan glucohydrolase</fullName>
    </alternativeName>
    <alternativeName>
        <fullName evidence="8">Glucan 1,4-alpha-glucosidase</fullName>
    </alternativeName>
</protein>
<dbReference type="Proteomes" id="UP000800235">
    <property type="component" value="Unassembled WGS sequence"/>
</dbReference>
<evidence type="ECO:0000256" key="5">
    <source>
        <dbReference type="ARBA" id="ARBA00023277"/>
    </source>
</evidence>
<organism evidence="12 13">
    <name type="scientific">Tothia fuscella</name>
    <dbReference type="NCBI Taxonomy" id="1048955"/>
    <lineage>
        <taxon>Eukaryota</taxon>
        <taxon>Fungi</taxon>
        <taxon>Dikarya</taxon>
        <taxon>Ascomycota</taxon>
        <taxon>Pezizomycotina</taxon>
        <taxon>Dothideomycetes</taxon>
        <taxon>Pleosporomycetidae</taxon>
        <taxon>Venturiales</taxon>
        <taxon>Cylindrosympodiaceae</taxon>
        <taxon>Tothia</taxon>
    </lineage>
</organism>
<dbReference type="SUPFAM" id="SSF48208">
    <property type="entry name" value="Six-hairpin glycosidases"/>
    <property type="match status" value="1"/>
</dbReference>
<dbReference type="InterPro" id="IPR046966">
    <property type="entry name" value="Glucoamylase_active_site"/>
</dbReference>
<dbReference type="InterPro" id="IPR011613">
    <property type="entry name" value="GH15-like"/>
</dbReference>